<protein>
    <submittedName>
        <fullName evidence="8">SigE family RNA polymerase sigma factor</fullName>
    </submittedName>
</protein>
<dbReference type="SUPFAM" id="SSF88659">
    <property type="entry name" value="Sigma3 and sigma4 domains of RNA polymerase sigma factors"/>
    <property type="match status" value="1"/>
</dbReference>
<dbReference type="Pfam" id="PF04545">
    <property type="entry name" value="Sigma70_r4"/>
    <property type="match status" value="1"/>
</dbReference>
<proteinExistence type="inferred from homology"/>
<evidence type="ECO:0000256" key="4">
    <source>
        <dbReference type="ARBA" id="ARBA00023125"/>
    </source>
</evidence>
<evidence type="ECO:0000256" key="5">
    <source>
        <dbReference type="ARBA" id="ARBA00023163"/>
    </source>
</evidence>
<comment type="caution">
    <text evidence="8">The sequence shown here is derived from an EMBL/GenBank/DDBJ whole genome shotgun (WGS) entry which is preliminary data.</text>
</comment>
<name>A0ABW1CMR2_9ACTN</name>
<dbReference type="RefSeq" id="WP_379516542.1">
    <property type="nucleotide sequence ID" value="NZ_JBHSPA010000027.1"/>
</dbReference>
<comment type="similarity">
    <text evidence="1">Belongs to the sigma-70 factor family. ECF subfamily.</text>
</comment>
<evidence type="ECO:0000259" key="6">
    <source>
        <dbReference type="Pfam" id="PF04542"/>
    </source>
</evidence>
<keyword evidence="5" id="KW-0804">Transcription</keyword>
<reference evidence="9" key="1">
    <citation type="journal article" date="2019" name="Int. J. Syst. Evol. Microbiol.">
        <title>The Global Catalogue of Microorganisms (GCM) 10K type strain sequencing project: providing services to taxonomists for standard genome sequencing and annotation.</title>
        <authorList>
            <consortium name="The Broad Institute Genomics Platform"/>
            <consortium name="The Broad Institute Genome Sequencing Center for Infectious Disease"/>
            <person name="Wu L."/>
            <person name="Ma J."/>
        </authorList>
    </citation>
    <scope>NUCLEOTIDE SEQUENCE [LARGE SCALE GENOMIC DNA]</scope>
    <source>
        <strain evidence="9">CCUG 53903</strain>
    </source>
</reference>
<evidence type="ECO:0000256" key="2">
    <source>
        <dbReference type="ARBA" id="ARBA00023015"/>
    </source>
</evidence>
<dbReference type="InterPro" id="IPR014325">
    <property type="entry name" value="RNA_pol_sigma-E_actinobac"/>
</dbReference>
<dbReference type="InterPro" id="IPR036388">
    <property type="entry name" value="WH-like_DNA-bd_sf"/>
</dbReference>
<dbReference type="PANTHER" id="PTHR43133">
    <property type="entry name" value="RNA POLYMERASE ECF-TYPE SIGMA FACTO"/>
    <property type="match status" value="1"/>
</dbReference>
<dbReference type="InterPro" id="IPR039425">
    <property type="entry name" value="RNA_pol_sigma-70-like"/>
</dbReference>
<dbReference type="Pfam" id="PF04542">
    <property type="entry name" value="Sigma70_r2"/>
    <property type="match status" value="1"/>
</dbReference>
<dbReference type="InterPro" id="IPR013324">
    <property type="entry name" value="RNA_pol_sigma_r3/r4-like"/>
</dbReference>
<keyword evidence="3" id="KW-0731">Sigma factor</keyword>
<dbReference type="CDD" id="cd06171">
    <property type="entry name" value="Sigma70_r4"/>
    <property type="match status" value="1"/>
</dbReference>
<evidence type="ECO:0000256" key="1">
    <source>
        <dbReference type="ARBA" id="ARBA00010641"/>
    </source>
</evidence>
<keyword evidence="9" id="KW-1185">Reference proteome</keyword>
<dbReference type="Gene3D" id="1.10.10.10">
    <property type="entry name" value="Winged helix-like DNA-binding domain superfamily/Winged helix DNA-binding domain"/>
    <property type="match status" value="1"/>
</dbReference>
<organism evidence="8 9">
    <name type="scientific">Nonomuraea insulae</name>
    <dbReference type="NCBI Taxonomy" id="1616787"/>
    <lineage>
        <taxon>Bacteria</taxon>
        <taxon>Bacillati</taxon>
        <taxon>Actinomycetota</taxon>
        <taxon>Actinomycetes</taxon>
        <taxon>Streptosporangiales</taxon>
        <taxon>Streptosporangiaceae</taxon>
        <taxon>Nonomuraea</taxon>
    </lineage>
</organism>
<dbReference type="Gene3D" id="1.10.1740.10">
    <property type="match status" value="1"/>
</dbReference>
<gene>
    <name evidence="8" type="ORF">ACFPZ3_24480</name>
</gene>
<dbReference type="InterPro" id="IPR007627">
    <property type="entry name" value="RNA_pol_sigma70_r2"/>
</dbReference>
<evidence type="ECO:0000313" key="9">
    <source>
        <dbReference type="Proteomes" id="UP001596058"/>
    </source>
</evidence>
<feature type="domain" description="RNA polymerase sigma-70 region 2" evidence="6">
    <location>
        <begin position="14"/>
        <end position="80"/>
    </location>
</feature>
<dbReference type="Proteomes" id="UP001596058">
    <property type="component" value="Unassembled WGS sequence"/>
</dbReference>
<dbReference type="NCBIfam" id="TIGR02983">
    <property type="entry name" value="SigE-fam_strep"/>
    <property type="match status" value="1"/>
</dbReference>
<accession>A0ABW1CMR2</accession>
<dbReference type="EMBL" id="JBHSPA010000027">
    <property type="protein sequence ID" value="MFC5827041.1"/>
    <property type="molecule type" value="Genomic_DNA"/>
</dbReference>
<evidence type="ECO:0000256" key="3">
    <source>
        <dbReference type="ARBA" id="ARBA00023082"/>
    </source>
</evidence>
<dbReference type="SUPFAM" id="SSF88946">
    <property type="entry name" value="Sigma2 domain of RNA polymerase sigma factors"/>
    <property type="match status" value="1"/>
</dbReference>
<feature type="domain" description="RNA polymerase sigma-70 region 4" evidence="7">
    <location>
        <begin position="111"/>
        <end position="160"/>
    </location>
</feature>
<dbReference type="PANTHER" id="PTHR43133:SF50">
    <property type="entry name" value="ECF RNA POLYMERASE SIGMA FACTOR SIGM"/>
    <property type="match status" value="1"/>
</dbReference>
<sequence>MTQAREDGDFARFVKRTRPALRRTAFHLSRDWYEADDLVQRTLIALHRQWDTLEGRDRIGPYARQVMRRLYISDRRKMRWSREVLIGAVPETAVSDDPYFLVSERMALIDALAGLGPRQRATLVLRFWEDRSVEDTARVLGNESSTVRSQTARALNALREALDATGADGAATTSDPDPNRI</sequence>
<keyword evidence="2" id="KW-0805">Transcription regulation</keyword>
<evidence type="ECO:0000259" key="7">
    <source>
        <dbReference type="Pfam" id="PF04545"/>
    </source>
</evidence>
<keyword evidence="4" id="KW-0238">DNA-binding</keyword>
<dbReference type="InterPro" id="IPR007630">
    <property type="entry name" value="RNA_pol_sigma70_r4"/>
</dbReference>
<evidence type="ECO:0000313" key="8">
    <source>
        <dbReference type="EMBL" id="MFC5827041.1"/>
    </source>
</evidence>
<dbReference type="NCBIfam" id="TIGR02937">
    <property type="entry name" value="sigma70-ECF"/>
    <property type="match status" value="1"/>
</dbReference>
<dbReference type="InterPro" id="IPR014284">
    <property type="entry name" value="RNA_pol_sigma-70_dom"/>
</dbReference>
<dbReference type="InterPro" id="IPR013325">
    <property type="entry name" value="RNA_pol_sigma_r2"/>
</dbReference>